<dbReference type="Pfam" id="PF13530">
    <property type="entry name" value="SCP2_2"/>
    <property type="match status" value="1"/>
</dbReference>
<dbReference type="Gene3D" id="3.40.630.30">
    <property type="match status" value="2"/>
</dbReference>
<dbReference type="InterPro" id="IPR036527">
    <property type="entry name" value="SCP2_sterol-bd_dom_sf"/>
</dbReference>
<evidence type="ECO:0000313" key="3">
    <source>
        <dbReference type="EMBL" id="MBO8186280.1"/>
    </source>
</evidence>
<dbReference type="Gene3D" id="3.30.1050.10">
    <property type="entry name" value="SCP2 sterol-binding domain"/>
    <property type="match status" value="1"/>
</dbReference>
<dbReference type="PANTHER" id="PTHR37817">
    <property type="entry name" value="N-ACETYLTRANSFERASE EIS"/>
    <property type="match status" value="1"/>
</dbReference>
<dbReference type="SUPFAM" id="SSF55729">
    <property type="entry name" value="Acyl-CoA N-acyltransferases (Nat)"/>
    <property type="match status" value="1"/>
</dbReference>
<dbReference type="EMBL" id="JAFFZN010000009">
    <property type="protein sequence ID" value="MBO8186280.1"/>
    <property type="molecule type" value="Genomic_DNA"/>
</dbReference>
<dbReference type="Proteomes" id="UP001518976">
    <property type="component" value="Unassembled WGS sequence"/>
</dbReference>
<dbReference type="Pfam" id="PF13527">
    <property type="entry name" value="Acetyltransf_9"/>
    <property type="match status" value="1"/>
</dbReference>
<dbReference type="InterPro" id="IPR051554">
    <property type="entry name" value="Acetyltransferase_Eis"/>
</dbReference>
<reference evidence="3 4" key="1">
    <citation type="submission" date="2021-02" db="EMBL/GenBank/DDBJ databases">
        <title>Streptomyces spirodelae sp. nov., isolated from duckweed.</title>
        <authorList>
            <person name="Saimee Y."/>
            <person name="Duangmal K."/>
        </authorList>
    </citation>
    <scope>NUCLEOTIDE SEQUENCE [LARGE SCALE GENOMIC DNA]</scope>
    <source>
        <strain evidence="3 4">DW4-2</strain>
    </source>
</reference>
<evidence type="ECO:0000259" key="2">
    <source>
        <dbReference type="PROSITE" id="PS51186"/>
    </source>
</evidence>
<sequence>METRVRTAADDAEFEGYLAQTRHAFGKVPYDHATLRAHGVTAVAVRGADVLGGGLFLPFAQHFGGRPVPSGGVAWLAVAPWERGAGLARRLTEEGTDRLRGEHGAVLACAWTPAPGVYRRWGWESAAVASGYALDPAQLPPPAPGFETVLPDGTACARLRERLAPDWNGPLRRPDWWRGWKQRTTEGALTVGVAREGEREPCGDGPGGDSRDGHSPWGDSPWDDSAWGDSRGSHLAGYATVTVEPYRPWGVAAVVHDFWHDGLDALPALLAAVSARSPQVRQIRFRRSVLPRANALQWVLDQYTVHEEGWYPWVLRLLDIRRALEARGWDPQPRGGVGLEVVSPQGKSAPYVLTFEDGLMHVQRGSHPSARTVRLPSPTLAAWYAGGLPLRHAARLGMAEGDGRDLALLDALAAGPAPWLPESF</sequence>
<keyword evidence="4" id="KW-1185">Reference proteome</keyword>
<feature type="region of interest" description="Disordered" evidence="1">
    <location>
        <begin position="194"/>
        <end position="225"/>
    </location>
</feature>
<dbReference type="InterPro" id="IPR025559">
    <property type="entry name" value="Eis_dom"/>
</dbReference>
<evidence type="ECO:0000256" key="1">
    <source>
        <dbReference type="SAM" id="MobiDB-lite"/>
    </source>
</evidence>
<feature type="domain" description="N-acetyltransferase" evidence="2">
    <location>
        <begin position="3"/>
        <end position="142"/>
    </location>
</feature>
<organism evidence="3 4">
    <name type="scientific">Streptomyces spirodelae</name>
    <dbReference type="NCBI Taxonomy" id="2812904"/>
    <lineage>
        <taxon>Bacteria</taxon>
        <taxon>Bacillati</taxon>
        <taxon>Actinomycetota</taxon>
        <taxon>Actinomycetes</taxon>
        <taxon>Kitasatosporales</taxon>
        <taxon>Streptomycetaceae</taxon>
        <taxon>Streptomyces</taxon>
    </lineage>
</organism>
<accession>A0ABS3WT23</accession>
<proteinExistence type="predicted"/>
<dbReference type="PANTHER" id="PTHR37817:SF1">
    <property type="entry name" value="N-ACETYLTRANSFERASE EIS"/>
    <property type="match status" value="1"/>
</dbReference>
<dbReference type="PROSITE" id="PS51186">
    <property type="entry name" value="GNAT"/>
    <property type="match status" value="1"/>
</dbReference>
<dbReference type="RefSeq" id="WP_209265085.1">
    <property type="nucleotide sequence ID" value="NZ_JAFFZN010000009.1"/>
</dbReference>
<dbReference type="SUPFAM" id="SSF55718">
    <property type="entry name" value="SCP-like"/>
    <property type="match status" value="1"/>
</dbReference>
<gene>
    <name evidence="3" type="ORF">JW592_12485</name>
</gene>
<dbReference type="InterPro" id="IPR000182">
    <property type="entry name" value="GNAT_dom"/>
</dbReference>
<dbReference type="InterPro" id="IPR016181">
    <property type="entry name" value="Acyl_CoA_acyltransferase"/>
</dbReference>
<protein>
    <submittedName>
        <fullName evidence="3">GNAT family N-acetyltransferase</fullName>
    </submittedName>
</protein>
<name>A0ABS3WT23_9ACTN</name>
<evidence type="ECO:0000313" key="4">
    <source>
        <dbReference type="Proteomes" id="UP001518976"/>
    </source>
</evidence>
<comment type="caution">
    <text evidence="3">The sequence shown here is derived from an EMBL/GenBank/DDBJ whole genome shotgun (WGS) entry which is preliminary data.</text>
</comment>